<reference evidence="4" key="1">
    <citation type="journal article" date="2019" name="Int. J. Syst. Evol. Microbiol.">
        <title>The Global Catalogue of Microorganisms (GCM) 10K type strain sequencing project: providing services to taxonomists for standard genome sequencing and annotation.</title>
        <authorList>
            <consortium name="The Broad Institute Genomics Platform"/>
            <consortium name="The Broad Institute Genome Sequencing Center for Infectious Disease"/>
            <person name="Wu L."/>
            <person name="Ma J."/>
        </authorList>
    </citation>
    <scope>NUCLEOTIDE SEQUENCE [LARGE SCALE GENOMIC DNA]</scope>
    <source>
        <strain evidence="4">KCTC 42644</strain>
    </source>
</reference>
<dbReference type="EMBL" id="JBHRXV010000008">
    <property type="protein sequence ID" value="MFC3712838.1"/>
    <property type="molecule type" value="Genomic_DNA"/>
</dbReference>
<keyword evidence="1" id="KW-1133">Transmembrane helix</keyword>
<name>A0ABV7XCU2_9SPHN</name>
<protein>
    <recommendedName>
        <fullName evidence="5">PEP-CTERM protein-sorting domain-containing protein</fullName>
    </recommendedName>
</protein>
<keyword evidence="4" id="KW-1185">Reference proteome</keyword>
<feature type="transmembrane region" description="Helical" evidence="1">
    <location>
        <begin position="213"/>
        <end position="231"/>
    </location>
</feature>
<organism evidence="3 4">
    <name type="scientific">Sphingoaurantiacus capsulatus</name>
    <dbReference type="NCBI Taxonomy" id="1771310"/>
    <lineage>
        <taxon>Bacteria</taxon>
        <taxon>Pseudomonadati</taxon>
        <taxon>Pseudomonadota</taxon>
        <taxon>Alphaproteobacteria</taxon>
        <taxon>Sphingomonadales</taxon>
        <taxon>Sphingosinicellaceae</taxon>
        <taxon>Sphingoaurantiacus</taxon>
    </lineage>
</organism>
<dbReference type="Proteomes" id="UP001595615">
    <property type="component" value="Unassembled WGS sequence"/>
</dbReference>
<evidence type="ECO:0000256" key="2">
    <source>
        <dbReference type="SAM" id="SignalP"/>
    </source>
</evidence>
<dbReference type="RefSeq" id="WP_380860509.1">
    <property type="nucleotide sequence ID" value="NZ_JBHRXV010000008.1"/>
</dbReference>
<sequence length="242" mass="25961">MRAAICLSVSIIALASASDARAAAFRLDVVGNVDYLTARQGGNVVSTPSGMVSVGDEFRLSVTFDTAPATVSPTFDADPTVNIYDLVGSRITARIGSYTTTFSPLFSFNSQIQIWNDRDVVGAVDAQSFNFFNYNFSPPSGYAFDVGSGLVSESITFNAFDFSASARGDDLITSLMPLSLFASRSFNYGLLNADSDLFLYVGSTVNEATLTAIPAPAGWQMMMLGIGLLAARPRRFRRGSRR</sequence>
<feature type="chain" id="PRO_5047303118" description="PEP-CTERM protein-sorting domain-containing protein" evidence="2">
    <location>
        <begin position="23"/>
        <end position="242"/>
    </location>
</feature>
<keyword evidence="1" id="KW-0812">Transmembrane</keyword>
<accession>A0ABV7XCU2</accession>
<gene>
    <name evidence="3" type="ORF">ACFOMD_09670</name>
</gene>
<keyword evidence="1" id="KW-0472">Membrane</keyword>
<keyword evidence="2" id="KW-0732">Signal</keyword>
<evidence type="ECO:0000256" key="1">
    <source>
        <dbReference type="SAM" id="Phobius"/>
    </source>
</evidence>
<evidence type="ECO:0000313" key="4">
    <source>
        <dbReference type="Proteomes" id="UP001595615"/>
    </source>
</evidence>
<proteinExistence type="predicted"/>
<feature type="signal peptide" evidence="2">
    <location>
        <begin position="1"/>
        <end position="22"/>
    </location>
</feature>
<evidence type="ECO:0000313" key="3">
    <source>
        <dbReference type="EMBL" id="MFC3712838.1"/>
    </source>
</evidence>
<evidence type="ECO:0008006" key="5">
    <source>
        <dbReference type="Google" id="ProtNLM"/>
    </source>
</evidence>
<comment type="caution">
    <text evidence="3">The sequence shown here is derived from an EMBL/GenBank/DDBJ whole genome shotgun (WGS) entry which is preliminary data.</text>
</comment>